<dbReference type="EMBL" id="BAABKX010000013">
    <property type="protein sequence ID" value="GAA5052937.1"/>
    <property type="molecule type" value="Genomic_DNA"/>
</dbReference>
<sequence length="209" mass="23310">MNIANVRGYALSSPIDPPQLRRFHVGTRELLKRDVVLVVVETADGTLGFAPAGASSSAMREHFDGASQSTFADVINGPVADKFEGETIDDVERAHSLIAEMDFPVRLRQVQSLIDVSLYDLLGKEVGAPIYELLYERHDTIPTEKLPLYASAGMYMNPEGYVRQAKILDDEGFFGYKYRPGVGPKNDRRIVERLDEPVDLEIVADTHTW</sequence>
<dbReference type="Pfam" id="PF02746">
    <property type="entry name" value="MR_MLE_N"/>
    <property type="match status" value="1"/>
</dbReference>
<evidence type="ECO:0000256" key="2">
    <source>
        <dbReference type="ARBA" id="ARBA00022723"/>
    </source>
</evidence>
<proteinExistence type="inferred from homology"/>
<keyword evidence="5" id="KW-1185">Reference proteome</keyword>
<keyword evidence="2" id="KW-0479">Metal-binding</keyword>
<organism evidence="4 5">
    <name type="scientific">Haladaptatus pallidirubidus</name>
    <dbReference type="NCBI Taxonomy" id="1008152"/>
    <lineage>
        <taxon>Archaea</taxon>
        <taxon>Methanobacteriati</taxon>
        <taxon>Methanobacteriota</taxon>
        <taxon>Stenosarchaea group</taxon>
        <taxon>Halobacteria</taxon>
        <taxon>Halobacteriales</taxon>
        <taxon>Haladaptataceae</taxon>
        <taxon>Haladaptatus</taxon>
    </lineage>
</organism>
<dbReference type="Gene3D" id="3.20.20.120">
    <property type="entry name" value="Enolase-like C-terminal domain"/>
    <property type="match status" value="1"/>
</dbReference>
<dbReference type="Proteomes" id="UP001501729">
    <property type="component" value="Unassembled WGS sequence"/>
</dbReference>
<dbReference type="PANTHER" id="PTHR48080:SF3">
    <property type="entry name" value="ENOLASE SUPERFAMILY MEMBER DDB_G0284701"/>
    <property type="match status" value="1"/>
</dbReference>
<reference evidence="4 5" key="1">
    <citation type="journal article" date="2019" name="Int. J. Syst. Evol. Microbiol.">
        <title>The Global Catalogue of Microorganisms (GCM) 10K type strain sequencing project: providing services to taxonomists for standard genome sequencing and annotation.</title>
        <authorList>
            <consortium name="The Broad Institute Genomics Platform"/>
            <consortium name="The Broad Institute Genome Sequencing Center for Infectious Disease"/>
            <person name="Wu L."/>
            <person name="Ma J."/>
        </authorList>
    </citation>
    <scope>NUCLEOTIDE SEQUENCE [LARGE SCALE GENOMIC DNA]</scope>
    <source>
        <strain evidence="4 5">JCM 17504</strain>
    </source>
</reference>
<dbReference type="InterPro" id="IPR013341">
    <property type="entry name" value="Mandelate_racemase_N_dom"/>
</dbReference>
<comment type="caution">
    <text evidence="4">The sequence shown here is derived from an EMBL/GenBank/DDBJ whole genome shotgun (WGS) entry which is preliminary data.</text>
</comment>
<evidence type="ECO:0000259" key="3">
    <source>
        <dbReference type="Pfam" id="PF02746"/>
    </source>
</evidence>
<dbReference type="SUPFAM" id="SSF54826">
    <property type="entry name" value="Enolase N-terminal domain-like"/>
    <property type="match status" value="1"/>
</dbReference>
<dbReference type="InterPro" id="IPR036849">
    <property type="entry name" value="Enolase-like_C_sf"/>
</dbReference>
<gene>
    <name evidence="4" type="ORF">GCM10025751_29630</name>
</gene>
<dbReference type="Gene3D" id="3.30.390.10">
    <property type="entry name" value="Enolase-like, N-terminal domain"/>
    <property type="match status" value="1"/>
</dbReference>
<accession>A0AAV3UJ40</accession>
<comment type="similarity">
    <text evidence="1">Belongs to the mandelate racemase/muconate lactonizing enzyme family.</text>
</comment>
<dbReference type="InterPro" id="IPR034593">
    <property type="entry name" value="DgoD-like"/>
</dbReference>
<evidence type="ECO:0000313" key="5">
    <source>
        <dbReference type="Proteomes" id="UP001501729"/>
    </source>
</evidence>
<dbReference type="AlphaFoldDB" id="A0AAV3UJ40"/>
<evidence type="ECO:0000256" key="1">
    <source>
        <dbReference type="ARBA" id="ARBA00008031"/>
    </source>
</evidence>
<dbReference type="PANTHER" id="PTHR48080">
    <property type="entry name" value="D-GALACTONATE DEHYDRATASE-RELATED"/>
    <property type="match status" value="1"/>
</dbReference>
<dbReference type="SUPFAM" id="SSF51604">
    <property type="entry name" value="Enolase C-terminal domain-like"/>
    <property type="match status" value="1"/>
</dbReference>
<name>A0AAV3UJ40_9EURY</name>
<dbReference type="GO" id="GO:0046872">
    <property type="term" value="F:metal ion binding"/>
    <property type="evidence" value="ECO:0007669"/>
    <property type="project" value="UniProtKB-KW"/>
</dbReference>
<feature type="domain" description="Mandelate racemase/muconate lactonizing enzyme N-terminal" evidence="3">
    <location>
        <begin position="21"/>
        <end position="134"/>
    </location>
</feature>
<protein>
    <recommendedName>
        <fullName evidence="3">Mandelate racemase/muconate lactonizing enzyme N-terminal domain-containing protein</fullName>
    </recommendedName>
</protein>
<dbReference type="InterPro" id="IPR029017">
    <property type="entry name" value="Enolase-like_N"/>
</dbReference>
<evidence type="ECO:0000313" key="4">
    <source>
        <dbReference type="EMBL" id="GAA5052937.1"/>
    </source>
</evidence>